<name>A0AAV6VK62_9ARAC</name>
<organism evidence="1 2">
    <name type="scientific">Oedothorax gibbosus</name>
    <dbReference type="NCBI Taxonomy" id="931172"/>
    <lineage>
        <taxon>Eukaryota</taxon>
        <taxon>Metazoa</taxon>
        <taxon>Ecdysozoa</taxon>
        <taxon>Arthropoda</taxon>
        <taxon>Chelicerata</taxon>
        <taxon>Arachnida</taxon>
        <taxon>Araneae</taxon>
        <taxon>Araneomorphae</taxon>
        <taxon>Entelegynae</taxon>
        <taxon>Araneoidea</taxon>
        <taxon>Linyphiidae</taxon>
        <taxon>Erigoninae</taxon>
        <taxon>Oedothorax</taxon>
    </lineage>
</organism>
<accession>A0AAV6VK62</accession>
<dbReference type="Proteomes" id="UP000827092">
    <property type="component" value="Unassembled WGS sequence"/>
</dbReference>
<keyword evidence="2" id="KW-1185">Reference proteome</keyword>
<evidence type="ECO:0000313" key="1">
    <source>
        <dbReference type="EMBL" id="KAG8196536.1"/>
    </source>
</evidence>
<dbReference type="EMBL" id="JAFNEN010000068">
    <property type="protein sequence ID" value="KAG8196536.1"/>
    <property type="molecule type" value="Genomic_DNA"/>
</dbReference>
<reference evidence="1 2" key="1">
    <citation type="journal article" date="2022" name="Nat. Ecol. Evol.">
        <title>A masculinizing supergene underlies an exaggerated male reproductive morph in a spider.</title>
        <authorList>
            <person name="Hendrickx F."/>
            <person name="De Corte Z."/>
            <person name="Sonet G."/>
            <person name="Van Belleghem S.M."/>
            <person name="Kostlbacher S."/>
            <person name="Vangestel C."/>
        </authorList>
    </citation>
    <scope>NUCLEOTIDE SEQUENCE [LARGE SCALE GENOMIC DNA]</scope>
    <source>
        <strain evidence="1">W744_W776</strain>
    </source>
</reference>
<evidence type="ECO:0000313" key="2">
    <source>
        <dbReference type="Proteomes" id="UP000827092"/>
    </source>
</evidence>
<dbReference type="AlphaFoldDB" id="A0AAV6VK62"/>
<comment type="caution">
    <text evidence="1">The sequence shown here is derived from an EMBL/GenBank/DDBJ whole genome shotgun (WGS) entry which is preliminary data.</text>
</comment>
<sequence>MQGYVEMPICNRAWHSQYFSPPRSVEQDLLKIGVESPSREEAYLGNCFVVGALVGVGCRRKVLFWRAVVGGCVVCPSHC</sequence>
<protein>
    <submittedName>
        <fullName evidence="1">Uncharacterized protein</fullName>
    </submittedName>
</protein>
<gene>
    <name evidence="1" type="ORF">JTE90_003553</name>
</gene>
<proteinExistence type="predicted"/>